<comment type="caution">
    <text evidence="9">The sequence shown here is derived from an EMBL/GenBank/DDBJ whole genome shotgun (WGS) entry which is preliminary data.</text>
</comment>
<reference evidence="9 10" key="1">
    <citation type="submission" date="2024-04" db="EMBL/GenBank/DDBJ databases">
        <title>The reference genome of an endangered Asteraceae, Deinandra increscens subsp. villosa, native to the Central Coast of California.</title>
        <authorList>
            <person name="Guilliams M."/>
            <person name="Hasenstab-Lehman K."/>
            <person name="Meyer R."/>
            <person name="Mcevoy S."/>
        </authorList>
    </citation>
    <scope>NUCLEOTIDE SEQUENCE [LARGE SCALE GENOMIC DNA]</scope>
    <source>
        <tissue evidence="9">Leaf</tissue>
    </source>
</reference>
<comment type="subcellular location">
    <subcellularLocation>
        <location evidence="1">Nucleus</location>
    </subcellularLocation>
</comment>
<dbReference type="SMART" id="SM01019">
    <property type="entry name" value="B3"/>
    <property type="match status" value="1"/>
</dbReference>
<organism evidence="9 10">
    <name type="scientific">Deinandra increscens subsp. villosa</name>
    <dbReference type="NCBI Taxonomy" id="3103831"/>
    <lineage>
        <taxon>Eukaryota</taxon>
        <taxon>Viridiplantae</taxon>
        <taxon>Streptophyta</taxon>
        <taxon>Embryophyta</taxon>
        <taxon>Tracheophyta</taxon>
        <taxon>Spermatophyta</taxon>
        <taxon>Magnoliopsida</taxon>
        <taxon>eudicotyledons</taxon>
        <taxon>Gunneridae</taxon>
        <taxon>Pentapetalae</taxon>
        <taxon>asterids</taxon>
        <taxon>campanulids</taxon>
        <taxon>Asterales</taxon>
        <taxon>Asteraceae</taxon>
        <taxon>Asteroideae</taxon>
        <taxon>Heliantheae alliance</taxon>
        <taxon>Madieae</taxon>
        <taxon>Madiinae</taxon>
        <taxon>Deinandra</taxon>
    </lineage>
</organism>
<dbReference type="GO" id="GO:0005634">
    <property type="term" value="C:nucleus"/>
    <property type="evidence" value="ECO:0007669"/>
    <property type="project" value="UniProtKB-SubCell"/>
</dbReference>
<keyword evidence="5" id="KW-0539">Nucleus</keyword>
<dbReference type="AlphaFoldDB" id="A0AAP0GMP8"/>
<dbReference type="SUPFAM" id="SSF101936">
    <property type="entry name" value="DNA-binding pseudobarrel domain"/>
    <property type="match status" value="1"/>
</dbReference>
<dbReference type="InterPro" id="IPR044837">
    <property type="entry name" value="REM16-like"/>
</dbReference>
<evidence type="ECO:0000256" key="3">
    <source>
        <dbReference type="ARBA" id="ARBA00023125"/>
    </source>
</evidence>
<evidence type="ECO:0000313" key="10">
    <source>
        <dbReference type="Proteomes" id="UP001408789"/>
    </source>
</evidence>
<proteinExistence type="predicted"/>
<evidence type="ECO:0000256" key="5">
    <source>
        <dbReference type="ARBA" id="ARBA00023242"/>
    </source>
</evidence>
<feature type="compositionally biased region" description="Basic residues" evidence="7">
    <location>
        <begin position="52"/>
        <end position="62"/>
    </location>
</feature>
<keyword evidence="3" id="KW-0238">DNA-binding</keyword>
<dbReference type="InterPro" id="IPR015300">
    <property type="entry name" value="DNA-bd_pseudobarrel_sf"/>
</dbReference>
<feature type="domain" description="TF-B3" evidence="8">
    <location>
        <begin position="132"/>
        <end position="223"/>
    </location>
</feature>
<dbReference type="PANTHER" id="PTHR31391">
    <property type="entry name" value="B3 DOMAIN-CONTAINING PROTEIN OS11G0197600-RELATED"/>
    <property type="match status" value="1"/>
</dbReference>
<keyword evidence="10" id="KW-1185">Reference proteome</keyword>
<dbReference type="PANTHER" id="PTHR31391:SF88">
    <property type="entry name" value="DNA-BINDING PSEUDOBARREL DOMAIN-CONTAINING PROTEIN-RELATED"/>
    <property type="match status" value="1"/>
</dbReference>
<gene>
    <name evidence="9" type="ORF">SSX86_025164</name>
</gene>
<dbReference type="Proteomes" id="UP001408789">
    <property type="component" value="Unassembled WGS sequence"/>
</dbReference>
<feature type="region of interest" description="Disordered" evidence="7">
    <location>
        <begin position="266"/>
        <end position="300"/>
    </location>
</feature>
<dbReference type="InterPro" id="IPR003340">
    <property type="entry name" value="B3_DNA-bd"/>
</dbReference>
<sequence>MAAPVTEQFNLAVSRSDLHLTKTDLKTPDSAENDLTSAQLANTSNAQPHASSLRKHRRKSKPIRCEPSETNVQIEHTPPNISIVPRDPSGPHLSLQKEKSPTEGFKTPVPSSPTMLRAMEVQYSLGTEFPSCIKTMCRSQVNSGFWLGLPLQFCKSFLPKEDTTVVLEDENGEQCEVKYIAYKYGISGGWKNFANRHNLIEEDVLVFHLVRPTKFKVYILKAVDSSEAGHALSLLNLEAHTEGTSTVALISGRKKNKHPVSLSLSELQKKHKKSAPSSRSILLSDPRNKHSRNTSEEGCSEVRECSRQSNHSLQEFKSFQDFRIVVNGLCIDRELPRDVRLDYYKLCFYKKEFLHDGLPAGLYSKLAAGMIGETVSIANEIKSCEITTTKEEFETWDKSLKSFELLGMKVGFLRDKINTLATLVFESEGALDIKRYAEANNKQKHAEDEIKKVAAKLKELKETAKKFDGIAGCLKQKVEMYEHMFREEVAALW</sequence>
<keyword evidence="4" id="KW-0804">Transcription</keyword>
<name>A0AAP0GMP8_9ASTR</name>
<dbReference type="PROSITE" id="PS50863">
    <property type="entry name" value="B3"/>
    <property type="match status" value="1"/>
</dbReference>
<evidence type="ECO:0000256" key="2">
    <source>
        <dbReference type="ARBA" id="ARBA00023015"/>
    </source>
</evidence>
<keyword evidence="6" id="KW-0175">Coiled coil</keyword>
<dbReference type="Gene3D" id="2.40.330.10">
    <property type="entry name" value="DNA-binding pseudobarrel domain"/>
    <property type="match status" value="1"/>
</dbReference>
<feature type="compositionally biased region" description="Polar residues" evidence="7">
    <location>
        <begin position="38"/>
        <end position="50"/>
    </location>
</feature>
<accession>A0AAP0GMP8</accession>
<dbReference type="EMBL" id="JBCNJP010000025">
    <property type="protein sequence ID" value="KAK9054087.1"/>
    <property type="molecule type" value="Genomic_DNA"/>
</dbReference>
<feature type="region of interest" description="Disordered" evidence="7">
    <location>
        <begin position="38"/>
        <end position="112"/>
    </location>
</feature>
<keyword evidence="2" id="KW-0805">Transcription regulation</keyword>
<evidence type="ECO:0000256" key="6">
    <source>
        <dbReference type="SAM" id="Coils"/>
    </source>
</evidence>
<protein>
    <recommendedName>
        <fullName evidence="8">TF-B3 domain-containing protein</fullName>
    </recommendedName>
</protein>
<dbReference type="GO" id="GO:0003677">
    <property type="term" value="F:DNA binding"/>
    <property type="evidence" value="ECO:0007669"/>
    <property type="project" value="UniProtKB-KW"/>
</dbReference>
<evidence type="ECO:0000256" key="4">
    <source>
        <dbReference type="ARBA" id="ARBA00023163"/>
    </source>
</evidence>
<dbReference type="Pfam" id="PF02362">
    <property type="entry name" value="B3"/>
    <property type="match status" value="1"/>
</dbReference>
<dbReference type="CDD" id="cd10017">
    <property type="entry name" value="B3_DNA"/>
    <property type="match status" value="1"/>
</dbReference>
<evidence type="ECO:0000259" key="8">
    <source>
        <dbReference type="PROSITE" id="PS50863"/>
    </source>
</evidence>
<evidence type="ECO:0000256" key="1">
    <source>
        <dbReference type="ARBA" id="ARBA00004123"/>
    </source>
</evidence>
<evidence type="ECO:0000256" key="7">
    <source>
        <dbReference type="SAM" id="MobiDB-lite"/>
    </source>
</evidence>
<evidence type="ECO:0000313" key="9">
    <source>
        <dbReference type="EMBL" id="KAK9054087.1"/>
    </source>
</evidence>
<feature type="coiled-coil region" evidence="6">
    <location>
        <begin position="436"/>
        <end position="463"/>
    </location>
</feature>